<feature type="region of interest" description="Disordered" evidence="1">
    <location>
        <begin position="38"/>
        <end position="61"/>
    </location>
</feature>
<feature type="compositionally biased region" description="Polar residues" evidence="1">
    <location>
        <begin position="47"/>
        <end position="60"/>
    </location>
</feature>
<accession>A0AAD4MSA6</accession>
<reference evidence="2" key="1">
    <citation type="submission" date="2022-01" db="EMBL/GenBank/DDBJ databases">
        <title>Genome Sequence Resource for Two Populations of Ditylenchus destructor, the Migratory Endoparasitic Phytonematode.</title>
        <authorList>
            <person name="Zhang H."/>
            <person name="Lin R."/>
            <person name="Xie B."/>
        </authorList>
    </citation>
    <scope>NUCLEOTIDE SEQUENCE</scope>
    <source>
        <strain evidence="2">BazhouSP</strain>
    </source>
</reference>
<keyword evidence="3" id="KW-1185">Reference proteome</keyword>
<dbReference type="AlphaFoldDB" id="A0AAD4MSA6"/>
<dbReference type="Proteomes" id="UP001201812">
    <property type="component" value="Unassembled WGS sequence"/>
</dbReference>
<proteinExistence type="predicted"/>
<name>A0AAD4MSA6_9BILA</name>
<sequence length="100" mass="11889">MCFRKSREKSNSTEKQSYIKTTQDKPYISTEPCYQLTDYRPQHKRQQTNGSMECTNSSEDQQWEKYTADSMEDKDLDRTDAETDLCTPTWMTSYTFDKPQ</sequence>
<evidence type="ECO:0000256" key="1">
    <source>
        <dbReference type="SAM" id="MobiDB-lite"/>
    </source>
</evidence>
<comment type="caution">
    <text evidence="2">The sequence shown here is derived from an EMBL/GenBank/DDBJ whole genome shotgun (WGS) entry which is preliminary data.</text>
</comment>
<organism evidence="2 3">
    <name type="scientific">Ditylenchus destructor</name>
    <dbReference type="NCBI Taxonomy" id="166010"/>
    <lineage>
        <taxon>Eukaryota</taxon>
        <taxon>Metazoa</taxon>
        <taxon>Ecdysozoa</taxon>
        <taxon>Nematoda</taxon>
        <taxon>Chromadorea</taxon>
        <taxon>Rhabditida</taxon>
        <taxon>Tylenchina</taxon>
        <taxon>Tylenchomorpha</taxon>
        <taxon>Sphaerularioidea</taxon>
        <taxon>Anguinidae</taxon>
        <taxon>Anguininae</taxon>
        <taxon>Ditylenchus</taxon>
    </lineage>
</organism>
<dbReference type="EMBL" id="JAKKPZ010000085">
    <property type="protein sequence ID" value="KAI1703285.1"/>
    <property type="molecule type" value="Genomic_DNA"/>
</dbReference>
<evidence type="ECO:0000313" key="3">
    <source>
        <dbReference type="Proteomes" id="UP001201812"/>
    </source>
</evidence>
<evidence type="ECO:0000313" key="2">
    <source>
        <dbReference type="EMBL" id="KAI1703285.1"/>
    </source>
</evidence>
<feature type="region of interest" description="Disordered" evidence="1">
    <location>
        <begin position="1"/>
        <end position="22"/>
    </location>
</feature>
<gene>
    <name evidence="2" type="ORF">DdX_15020</name>
</gene>
<protein>
    <submittedName>
        <fullName evidence="2">Uncharacterized protein</fullName>
    </submittedName>
</protein>